<protein>
    <submittedName>
        <fullName evidence="1">ABC transporter substrate-binding protein</fullName>
    </submittedName>
</protein>
<evidence type="ECO:0000313" key="2">
    <source>
        <dbReference type="Proteomes" id="UP000215694"/>
    </source>
</evidence>
<proteinExistence type="predicted"/>
<dbReference type="EMBL" id="NOJY02000074">
    <property type="protein sequence ID" value="RDY25425.1"/>
    <property type="molecule type" value="Genomic_DNA"/>
</dbReference>
<accession>A0A371IY49</accession>
<organism evidence="1 2">
    <name type="scientific">Romboutsia weinsteinii</name>
    <dbReference type="NCBI Taxonomy" id="2020949"/>
    <lineage>
        <taxon>Bacteria</taxon>
        <taxon>Bacillati</taxon>
        <taxon>Bacillota</taxon>
        <taxon>Clostridia</taxon>
        <taxon>Peptostreptococcales</taxon>
        <taxon>Peptostreptococcaceae</taxon>
        <taxon>Romboutsia</taxon>
    </lineage>
</organism>
<gene>
    <name evidence="1" type="ORF">CHL78_018315</name>
</gene>
<dbReference type="Gene3D" id="3.40.190.10">
    <property type="entry name" value="Periplasmic binding protein-like II"/>
    <property type="match status" value="1"/>
</dbReference>
<sequence length="278" mass="32123">MNTINLNLIRKNPLTIPVIMADKLDIFKKYDININLKISEDFVFDGNSDFYEGRADAMVGDITFFFYMLERGKKAVLTSNLTRTIHVVGGKNYPKDLKNLKVGVNRAGLFRLYLENDLKDLMPGAKPVWINNSYERLKALEDGEIDALVAIEPFVTDVIEKGGEVIWSSKDSEKNLVMWAFDQTFCMNNKKLVSDFHKALEGAQNLFNEASPEEKIKIGVDIVGYNIEMAKRLKDFTFERQALFRHEDFNLCQEWMYREQEISKIYNSEELICDILTN</sequence>
<dbReference type="AlphaFoldDB" id="A0A371IY49"/>
<keyword evidence="2" id="KW-1185">Reference proteome</keyword>
<dbReference type="RefSeq" id="WP_094368795.1">
    <property type="nucleotide sequence ID" value="NZ_NOJY02000074.1"/>
</dbReference>
<dbReference type="OrthoDB" id="1886799at2"/>
<dbReference type="Proteomes" id="UP000215694">
    <property type="component" value="Unassembled WGS sequence"/>
</dbReference>
<dbReference type="SUPFAM" id="SSF53850">
    <property type="entry name" value="Periplasmic binding protein-like II"/>
    <property type="match status" value="1"/>
</dbReference>
<reference evidence="1 2" key="1">
    <citation type="journal article" date="2017" name="Genome Announc.">
        <title>Draft Genome Sequence of Romboutsia weinsteinii sp. nov. Strain CCRI-19649(T) Isolated from Surface Water.</title>
        <authorList>
            <person name="Maheux A.F."/>
            <person name="Boudreau D.K."/>
            <person name="Berube E."/>
            <person name="Boissinot M."/>
            <person name="Cantin P."/>
            <person name="Raymond F."/>
            <person name="Corbeil J."/>
            <person name="Omar R.F."/>
            <person name="Bergeron M.G."/>
        </authorList>
    </citation>
    <scope>NUCLEOTIDE SEQUENCE [LARGE SCALE GENOMIC DNA]</scope>
    <source>
        <strain evidence="1 2">CCRI-19649</strain>
    </source>
</reference>
<name>A0A371IY49_9FIRM</name>
<evidence type="ECO:0000313" key="1">
    <source>
        <dbReference type="EMBL" id="RDY25425.1"/>
    </source>
</evidence>
<comment type="caution">
    <text evidence="1">The sequence shown here is derived from an EMBL/GenBank/DDBJ whole genome shotgun (WGS) entry which is preliminary data.</text>
</comment>